<dbReference type="RefSeq" id="XP_014184040.1">
    <property type="nucleotide sequence ID" value="XM_014328565.1"/>
</dbReference>
<evidence type="ECO:0000256" key="5">
    <source>
        <dbReference type="ARBA" id="ARBA00022856"/>
    </source>
</evidence>
<dbReference type="HOGENOM" id="CLU_776560_0_0_1"/>
<sequence>MSRHDEREAEAYELTDVEDLDEFEQRHKPRQRTSVDSDENDENIALLASDGEVRRDEVVGKGSKVEQLIDSSNAPSFSTYFVILATYPLGHFFANERFFPRGRRILGITINPGPFSIKEAILVSSGASAAYAADILAILDLYFKKPLGPLPSIVLLLTTQCIGFGLAGELSMCPELNPGILYNVLVARPAMYWPSTLVIVQLFTTLFDETASASSSAARRLTSKRLQVFVLIFIATFIYQIVPILLVFNFWNARDFPSPTSAGLFNTAYAKFDVPAVLSPDLSLDDAKWETAQPILLTPYFAITYGLAFAAVSSVVVHVWMWHRKEIKEALLDKAPLTDTHKRIARCRIGGTSPCWA</sequence>
<dbReference type="Pfam" id="PF03169">
    <property type="entry name" value="OPT"/>
    <property type="match status" value="1"/>
</dbReference>
<feature type="transmembrane region" description="Helical" evidence="10">
    <location>
        <begin position="300"/>
        <end position="322"/>
    </location>
</feature>
<dbReference type="KEGG" id="tasa:A1Q1_01834"/>
<feature type="region of interest" description="Disordered" evidence="9">
    <location>
        <begin position="1"/>
        <end position="41"/>
    </location>
</feature>
<evidence type="ECO:0000313" key="12">
    <source>
        <dbReference type="Proteomes" id="UP000002748"/>
    </source>
</evidence>
<keyword evidence="5" id="KW-0571">Peptide transport</keyword>
<evidence type="ECO:0000256" key="8">
    <source>
        <dbReference type="ARBA" id="ARBA00023136"/>
    </source>
</evidence>
<comment type="similarity">
    <text evidence="2">Belongs to the oligopeptide OPT transporter family.</text>
</comment>
<dbReference type="InterPro" id="IPR004648">
    <property type="entry name" value="Oligpept_transpt"/>
</dbReference>
<dbReference type="OrthoDB" id="9986677at2759"/>
<keyword evidence="4 10" id="KW-0812">Transmembrane</keyword>
<dbReference type="AlphaFoldDB" id="J6F6T8"/>
<feature type="compositionally biased region" description="Basic and acidic residues" evidence="9">
    <location>
        <begin position="1"/>
        <end position="10"/>
    </location>
</feature>
<gene>
    <name evidence="11" type="ORF">A1Q1_01834</name>
</gene>
<dbReference type="Proteomes" id="UP000002748">
    <property type="component" value="Unassembled WGS sequence"/>
</dbReference>
<dbReference type="GO" id="GO:0016020">
    <property type="term" value="C:membrane"/>
    <property type="evidence" value="ECO:0007669"/>
    <property type="project" value="UniProtKB-SubCell"/>
</dbReference>
<comment type="subcellular location">
    <subcellularLocation>
        <location evidence="1">Membrane</location>
        <topology evidence="1">Multi-pass membrane protein</topology>
    </subcellularLocation>
</comment>
<dbReference type="VEuPathDB" id="FungiDB:A1Q1_01834"/>
<keyword evidence="3" id="KW-0813">Transport</keyword>
<keyword evidence="6" id="KW-0653">Protein transport</keyword>
<reference evidence="11 12" key="1">
    <citation type="journal article" date="2012" name="Eukaryot. Cell">
        <title>Draft genome sequence of CBS 2479, the standard type strain of Trichosporon asahii.</title>
        <authorList>
            <person name="Yang R.Y."/>
            <person name="Li H.T."/>
            <person name="Zhu H."/>
            <person name="Zhou G.P."/>
            <person name="Wang M."/>
            <person name="Wang L."/>
        </authorList>
    </citation>
    <scope>NUCLEOTIDE SEQUENCE [LARGE SCALE GENOMIC DNA]</scope>
    <source>
        <strain evidence="12">ATCC 90039 / CBS 2479 / JCM 2466 / KCTC 7840 / NCYC 2677 / UAMH 7654</strain>
    </source>
</reference>
<accession>J6F6T8</accession>
<dbReference type="GO" id="GO:0035673">
    <property type="term" value="F:oligopeptide transmembrane transporter activity"/>
    <property type="evidence" value="ECO:0007669"/>
    <property type="project" value="InterPro"/>
</dbReference>
<name>J6F6T8_TRIAS</name>
<dbReference type="EMBL" id="ALBS01000017">
    <property type="protein sequence ID" value="EJT52794.1"/>
    <property type="molecule type" value="Genomic_DNA"/>
</dbReference>
<organism evidence="11 12">
    <name type="scientific">Trichosporon asahii var. asahii (strain ATCC 90039 / CBS 2479 / JCM 2466 / KCTC 7840 / NBRC 103889/ NCYC 2677 / UAMH 7654)</name>
    <name type="common">Yeast</name>
    <dbReference type="NCBI Taxonomy" id="1186058"/>
    <lineage>
        <taxon>Eukaryota</taxon>
        <taxon>Fungi</taxon>
        <taxon>Dikarya</taxon>
        <taxon>Basidiomycota</taxon>
        <taxon>Agaricomycotina</taxon>
        <taxon>Tremellomycetes</taxon>
        <taxon>Trichosporonales</taxon>
        <taxon>Trichosporonaceae</taxon>
        <taxon>Trichosporon</taxon>
    </lineage>
</organism>
<dbReference type="InterPro" id="IPR004813">
    <property type="entry name" value="OPT"/>
</dbReference>
<proteinExistence type="inferred from homology"/>
<evidence type="ECO:0000256" key="4">
    <source>
        <dbReference type="ARBA" id="ARBA00022692"/>
    </source>
</evidence>
<evidence type="ECO:0000256" key="6">
    <source>
        <dbReference type="ARBA" id="ARBA00022927"/>
    </source>
</evidence>
<keyword evidence="8 10" id="KW-0472">Membrane</keyword>
<feature type="transmembrane region" description="Helical" evidence="10">
    <location>
        <begin position="228"/>
        <end position="251"/>
    </location>
</feature>
<protein>
    <submittedName>
        <fullName evidence="11">Uncharacterized protein</fullName>
    </submittedName>
</protein>
<dbReference type="PANTHER" id="PTHR22601">
    <property type="entry name" value="ISP4 LIKE PROTEIN"/>
    <property type="match status" value="1"/>
</dbReference>
<evidence type="ECO:0000256" key="1">
    <source>
        <dbReference type="ARBA" id="ARBA00004141"/>
    </source>
</evidence>
<evidence type="ECO:0000256" key="3">
    <source>
        <dbReference type="ARBA" id="ARBA00022448"/>
    </source>
</evidence>
<evidence type="ECO:0000256" key="9">
    <source>
        <dbReference type="SAM" id="MobiDB-lite"/>
    </source>
</evidence>
<evidence type="ECO:0000256" key="10">
    <source>
        <dbReference type="SAM" id="Phobius"/>
    </source>
</evidence>
<evidence type="ECO:0000256" key="7">
    <source>
        <dbReference type="ARBA" id="ARBA00022989"/>
    </source>
</evidence>
<evidence type="ECO:0000256" key="2">
    <source>
        <dbReference type="ARBA" id="ARBA00008807"/>
    </source>
</evidence>
<dbReference type="GO" id="GO:0015031">
    <property type="term" value="P:protein transport"/>
    <property type="evidence" value="ECO:0007669"/>
    <property type="project" value="UniProtKB-KW"/>
</dbReference>
<comment type="caution">
    <text evidence="11">The sequence shown here is derived from an EMBL/GenBank/DDBJ whole genome shotgun (WGS) entry which is preliminary data.</text>
</comment>
<feature type="compositionally biased region" description="Acidic residues" evidence="9">
    <location>
        <begin position="11"/>
        <end position="22"/>
    </location>
</feature>
<keyword evidence="7 10" id="KW-1133">Transmembrane helix</keyword>
<evidence type="ECO:0000313" key="11">
    <source>
        <dbReference type="EMBL" id="EJT52794.1"/>
    </source>
</evidence>
<dbReference type="GeneID" id="25985348"/>